<protein>
    <submittedName>
        <fullName evidence="3">Uncharacterized protein</fullName>
    </submittedName>
</protein>
<dbReference type="EMBL" id="BTGU01000146">
    <property type="protein sequence ID" value="GMN63262.1"/>
    <property type="molecule type" value="Genomic_DNA"/>
</dbReference>
<evidence type="ECO:0000313" key="2">
    <source>
        <dbReference type="EMBL" id="GMN63262.1"/>
    </source>
</evidence>
<reference evidence="3" key="1">
    <citation type="submission" date="2023-07" db="EMBL/GenBank/DDBJ databases">
        <title>draft genome sequence of fig (Ficus carica).</title>
        <authorList>
            <person name="Takahashi T."/>
            <person name="Nishimura K."/>
        </authorList>
    </citation>
    <scope>NUCLEOTIDE SEQUENCE</scope>
</reference>
<evidence type="ECO:0000256" key="1">
    <source>
        <dbReference type="SAM" id="MobiDB-lite"/>
    </source>
</evidence>
<dbReference type="EMBL" id="BTGU01000147">
    <property type="protein sequence ID" value="GMN63311.1"/>
    <property type="molecule type" value="Genomic_DNA"/>
</dbReference>
<name>A0AA88DX51_FICCA</name>
<organism evidence="3 4">
    <name type="scientific">Ficus carica</name>
    <name type="common">Common fig</name>
    <dbReference type="NCBI Taxonomy" id="3494"/>
    <lineage>
        <taxon>Eukaryota</taxon>
        <taxon>Viridiplantae</taxon>
        <taxon>Streptophyta</taxon>
        <taxon>Embryophyta</taxon>
        <taxon>Tracheophyta</taxon>
        <taxon>Spermatophyta</taxon>
        <taxon>Magnoliopsida</taxon>
        <taxon>eudicotyledons</taxon>
        <taxon>Gunneridae</taxon>
        <taxon>Pentapetalae</taxon>
        <taxon>rosids</taxon>
        <taxon>fabids</taxon>
        <taxon>Rosales</taxon>
        <taxon>Moraceae</taxon>
        <taxon>Ficeae</taxon>
        <taxon>Ficus</taxon>
    </lineage>
</organism>
<dbReference type="AlphaFoldDB" id="A0AA88DX51"/>
<feature type="compositionally biased region" description="Basic residues" evidence="1">
    <location>
        <begin position="7"/>
        <end position="22"/>
    </location>
</feature>
<proteinExistence type="predicted"/>
<comment type="caution">
    <text evidence="3">The sequence shown here is derived from an EMBL/GenBank/DDBJ whole genome shotgun (WGS) entry which is preliminary data.</text>
</comment>
<accession>A0AA88DX51</accession>
<keyword evidence="4" id="KW-1185">Reference proteome</keyword>
<evidence type="ECO:0000313" key="3">
    <source>
        <dbReference type="EMBL" id="GMN63311.1"/>
    </source>
</evidence>
<feature type="region of interest" description="Disordered" evidence="1">
    <location>
        <begin position="1"/>
        <end position="53"/>
    </location>
</feature>
<evidence type="ECO:0000313" key="4">
    <source>
        <dbReference type="Proteomes" id="UP001187192"/>
    </source>
</evidence>
<sequence length="53" mass="6042">MLVVGHEKHRKREGKAMARHYRKALDGTRPPGGEELCDPRPRGVPRAPRLVRC</sequence>
<gene>
    <name evidence="2" type="ORF">TIFTF001_032331</name>
    <name evidence="3" type="ORF">TIFTF001_032379</name>
</gene>
<dbReference type="Proteomes" id="UP001187192">
    <property type="component" value="Unassembled WGS sequence"/>
</dbReference>